<evidence type="ECO:0000313" key="4">
    <source>
        <dbReference type="EMBL" id="QDQ26041.1"/>
    </source>
</evidence>
<evidence type="ECO:0000259" key="3">
    <source>
        <dbReference type="PROSITE" id="PS51352"/>
    </source>
</evidence>
<dbReference type="OrthoDB" id="1495530at2"/>
<feature type="domain" description="Thioredoxin" evidence="3">
    <location>
        <begin position="11"/>
        <end position="142"/>
    </location>
</feature>
<feature type="chain" id="PRO_5021858019" evidence="2">
    <location>
        <begin position="23"/>
        <end position="511"/>
    </location>
</feature>
<dbReference type="Pfam" id="PF13098">
    <property type="entry name" value="Thioredoxin_2"/>
    <property type="match status" value="1"/>
</dbReference>
<proteinExistence type="predicted"/>
<dbReference type="InterPro" id="IPR012336">
    <property type="entry name" value="Thioredoxin-like_fold"/>
</dbReference>
<dbReference type="EMBL" id="CP041730">
    <property type="protein sequence ID" value="QDQ26041.1"/>
    <property type="molecule type" value="Genomic_DNA"/>
</dbReference>
<dbReference type="InterPro" id="IPR013766">
    <property type="entry name" value="Thioredoxin_domain"/>
</dbReference>
<feature type="signal peptide" evidence="2">
    <location>
        <begin position="1"/>
        <end position="22"/>
    </location>
</feature>
<keyword evidence="1 2" id="KW-0732">Signal</keyword>
<dbReference type="InterPro" id="IPR036249">
    <property type="entry name" value="Thioredoxin-like_sf"/>
</dbReference>
<dbReference type="PANTHER" id="PTHR15337:SF11">
    <property type="entry name" value="THIOREDOXIN DOMAIN-CONTAINING PROTEIN"/>
    <property type="match status" value="1"/>
</dbReference>
<dbReference type="RefSeq" id="WP_144277440.1">
    <property type="nucleotide sequence ID" value="NZ_CP041730.1"/>
</dbReference>
<accession>A0A516SD19</accession>
<sequence length="511" mass="55034">MKSAYALLAAVLLGSATFSAQAATTHQPSGIAWQKGDVPAAFAQAKAAKKPLFLYWGAGWCPPCNQVKATIFNQEAFIERTRQFIPVYLDGDSPDAQKLGAQFKVRGYPTMILFKPDGTEITRLPGEVDADRYLKVLTLGLTAARPVKATLAAALVDGSKLAADEWRLLADYSWDTDEAQLVAPDKLAATLQKLARSVPAQQADIAARLQLKALAAAGNGKDAAVDKAAGLTTLTAVLANPRLTRDNFDVLVNYAPDIVATVTAAKSAPRAQLLAGWQAALQKLSSDGTLSTADRLGAVIAQISLAQLDKDKEALPPALLKTVRERVAQADKATTNGYERHVVISTAADALSSAGLLDESDKLLQAELKRSQSPYYFMLALAGNAKERGDKVAALNWYEQAYHASEGPATRLQWGVTYINGIIELSPQDDARLDKAVQSVFKELGESQNVFYERNRRSLEKLVSKLAAWNKGKQHEASIKLVQTRIEGLCSKLPASDPQRVTCLGLLKPKA</sequence>
<reference evidence="5" key="1">
    <citation type="submission" date="2019-07" db="EMBL/GenBank/DDBJ databases">
        <title>Chitinimonas sp. nov., isolated from Ny-Alesund, arctica soil.</title>
        <authorList>
            <person name="Xu Q."/>
            <person name="Peng F."/>
        </authorList>
    </citation>
    <scope>NUCLEOTIDE SEQUENCE [LARGE SCALE GENOMIC DNA]</scope>
    <source>
        <strain evidence="5">R3-44</strain>
    </source>
</reference>
<dbReference type="InterPro" id="IPR051099">
    <property type="entry name" value="AGR/TXD"/>
</dbReference>
<dbReference type="Gene3D" id="3.40.30.10">
    <property type="entry name" value="Glutaredoxin"/>
    <property type="match status" value="1"/>
</dbReference>
<dbReference type="PROSITE" id="PS51352">
    <property type="entry name" value="THIOREDOXIN_2"/>
    <property type="match status" value="1"/>
</dbReference>
<evidence type="ECO:0000256" key="1">
    <source>
        <dbReference type="ARBA" id="ARBA00022729"/>
    </source>
</evidence>
<dbReference type="Proteomes" id="UP000317550">
    <property type="component" value="Chromosome"/>
</dbReference>
<dbReference type="KEGG" id="cari:FNU76_06590"/>
<evidence type="ECO:0000313" key="5">
    <source>
        <dbReference type="Proteomes" id="UP000317550"/>
    </source>
</evidence>
<protein>
    <submittedName>
        <fullName evidence="4">Thioredoxin family protein</fullName>
    </submittedName>
</protein>
<keyword evidence="5" id="KW-1185">Reference proteome</keyword>
<dbReference type="SUPFAM" id="SSF52833">
    <property type="entry name" value="Thioredoxin-like"/>
    <property type="match status" value="1"/>
</dbReference>
<evidence type="ECO:0000256" key="2">
    <source>
        <dbReference type="SAM" id="SignalP"/>
    </source>
</evidence>
<dbReference type="CDD" id="cd02947">
    <property type="entry name" value="TRX_family"/>
    <property type="match status" value="1"/>
</dbReference>
<dbReference type="PANTHER" id="PTHR15337">
    <property type="entry name" value="ANTERIOR GRADIENT PROTEIN-RELATED"/>
    <property type="match status" value="1"/>
</dbReference>
<name>A0A516SD19_9NEIS</name>
<organism evidence="4 5">
    <name type="scientific">Chitinimonas arctica</name>
    <dbReference type="NCBI Taxonomy" id="2594795"/>
    <lineage>
        <taxon>Bacteria</taxon>
        <taxon>Pseudomonadati</taxon>
        <taxon>Pseudomonadota</taxon>
        <taxon>Betaproteobacteria</taxon>
        <taxon>Neisseriales</taxon>
        <taxon>Chitinibacteraceae</taxon>
        <taxon>Chitinimonas</taxon>
    </lineage>
</organism>
<dbReference type="AlphaFoldDB" id="A0A516SD19"/>
<gene>
    <name evidence="4" type="ORF">FNU76_06590</name>
</gene>